<organism evidence="2 3">
    <name type="scientific">Maribacter cobaltidurans</name>
    <dbReference type="NCBI Taxonomy" id="1178778"/>
    <lineage>
        <taxon>Bacteria</taxon>
        <taxon>Pseudomonadati</taxon>
        <taxon>Bacteroidota</taxon>
        <taxon>Flavobacteriia</taxon>
        <taxon>Flavobacteriales</taxon>
        <taxon>Flavobacteriaceae</taxon>
        <taxon>Maribacter</taxon>
    </lineage>
</organism>
<dbReference type="RefSeq" id="WP_272652112.1">
    <property type="nucleotide sequence ID" value="NZ_JAZDDG010000007.1"/>
</dbReference>
<feature type="domain" description="Beta-lactamase-related" evidence="1">
    <location>
        <begin position="83"/>
        <end position="347"/>
    </location>
</feature>
<dbReference type="EMBL" id="JAZDDG010000007">
    <property type="protein sequence ID" value="MEE1977423.1"/>
    <property type="molecule type" value="Genomic_DNA"/>
</dbReference>
<dbReference type="SUPFAM" id="SSF56601">
    <property type="entry name" value="beta-lactamase/transpeptidase-like"/>
    <property type="match status" value="1"/>
</dbReference>
<dbReference type="Proteomes" id="UP001356308">
    <property type="component" value="Unassembled WGS sequence"/>
</dbReference>
<dbReference type="Pfam" id="PF00144">
    <property type="entry name" value="Beta-lactamase"/>
    <property type="match status" value="1"/>
</dbReference>
<keyword evidence="2" id="KW-0378">Hydrolase</keyword>
<accession>A0ABU7IWW4</accession>
<comment type="caution">
    <text evidence="2">The sequence shown here is derived from an EMBL/GenBank/DDBJ whole genome shotgun (WGS) entry which is preliminary data.</text>
</comment>
<gene>
    <name evidence="2" type="ORF">V1I91_15160</name>
</gene>
<evidence type="ECO:0000313" key="2">
    <source>
        <dbReference type="EMBL" id="MEE1977423.1"/>
    </source>
</evidence>
<dbReference type="PROSITE" id="PS51257">
    <property type="entry name" value="PROKAR_LIPOPROTEIN"/>
    <property type="match status" value="1"/>
</dbReference>
<dbReference type="InterPro" id="IPR012338">
    <property type="entry name" value="Beta-lactam/transpept-like"/>
</dbReference>
<name>A0ABU7IWW4_9FLAO</name>
<protein>
    <submittedName>
        <fullName evidence="2">Serine hydrolase</fullName>
        <ecNumber evidence="2">3.-.-.-</ecNumber>
    </submittedName>
</protein>
<dbReference type="InterPro" id="IPR001466">
    <property type="entry name" value="Beta-lactam-related"/>
</dbReference>
<proteinExistence type="predicted"/>
<reference evidence="2 3" key="1">
    <citation type="submission" date="2024-01" db="EMBL/GenBank/DDBJ databases">
        <title>Maribacter spp. originated from different algae showed divergent polysaccharides utilization ability.</title>
        <authorList>
            <person name="Wang H."/>
            <person name="Wu Y."/>
        </authorList>
    </citation>
    <scope>NUCLEOTIDE SEQUENCE [LARGE SCALE GENOMIC DNA]</scope>
    <source>
        <strain evidence="2 3">PR1</strain>
    </source>
</reference>
<dbReference type="PANTHER" id="PTHR43283">
    <property type="entry name" value="BETA-LACTAMASE-RELATED"/>
    <property type="match status" value="1"/>
</dbReference>
<dbReference type="PANTHER" id="PTHR43283:SF7">
    <property type="entry name" value="BETA-LACTAMASE-RELATED DOMAIN-CONTAINING PROTEIN"/>
    <property type="match status" value="1"/>
</dbReference>
<dbReference type="Gene3D" id="3.40.710.10">
    <property type="entry name" value="DD-peptidase/beta-lactamase superfamily"/>
    <property type="match status" value="1"/>
</dbReference>
<evidence type="ECO:0000259" key="1">
    <source>
        <dbReference type="Pfam" id="PF00144"/>
    </source>
</evidence>
<keyword evidence="3" id="KW-1185">Reference proteome</keyword>
<dbReference type="EC" id="3.-.-.-" evidence="2"/>
<evidence type="ECO:0000313" key="3">
    <source>
        <dbReference type="Proteomes" id="UP001356308"/>
    </source>
</evidence>
<dbReference type="InterPro" id="IPR050789">
    <property type="entry name" value="Diverse_Enzym_Activities"/>
</dbReference>
<dbReference type="GO" id="GO:0016787">
    <property type="term" value="F:hydrolase activity"/>
    <property type="evidence" value="ECO:0007669"/>
    <property type="project" value="UniProtKB-KW"/>
</dbReference>
<sequence>MQKNNMDRFLYTFILFALLFQACSTDQINQEEETLDTNDPESLYFPPLNSDTWETRSPSELNWNEEAIPELYTLLDDNETKSFIILKDGKMAMEWYATDFDKDSAWYWASAGKTLTSFVSGIAVEEGFLELKDQTSAYLGAGWTSLTPEKESLITVWNQLTMTTGLDDTQGDCKTPDCLTYIADAGTRWGYHNAPYTLIQDVITNATGEDFELYFANTLKDKIGMSGTWLSSNGDNNVYWSTARSMARFGLLNLNNGIWEDTVILGNEEFLSNMKDTSQDLNKSYGYLWWLNGKESAMAPQSQIVFPTQLISNAPSDLYAGLGKNDQKLYVIPSENMVVVRMGQDTGDAALGPSSFDTELWEAINQVIE</sequence>